<protein>
    <submittedName>
        <fullName evidence="7">ABC transporter permease</fullName>
    </submittedName>
</protein>
<keyword evidence="8" id="KW-1185">Reference proteome</keyword>
<organism evidence="7 8">
    <name type="scientific">Pendulispora rubella</name>
    <dbReference type="NCBI Taxonomy" id="2741070"/>
    <lineage>
        <taxon>Bacteria</taxon>
        <taxon>Pseudomonadati</taxon>
        <taxon>Myxococcota</taxon>
        <taxon>Myxococcia</taxon>
        <taxon>Myxococcales</taxon>
        <taxon>Sorangiineae</taxon>
        <taxon>Pendulisporaceae</taxon>
        <taxon>Pendulispora</taxon>
    </lineage>
</organism>
<keyword evidence="2" id="KW-1003">Cell membrane</keyword>
<evidence type="ECO:0000256" key="6">
    <source>
        <dbReference type="SAM" id="Phobius"/>
    </source>
</evidence>
<accession>A0ABZ2LFF7</accession>
<dbReference type="Pfam" id="PF02653">
    <property type="entry name" value="BPD_transp_2"/>
    <property type="match status" value="1"/>
</dbReference>
<evidence type="ECO:0000256" key="4">
    <source>
        <dbReference type="ARBA" id="ARBA00022989"/>
    </source>
</evidence>
<evidence type="ECO:0000313" key="7">
    <source>
        <dbReference type="EMBL" id="WXB07905.1"/>
    </source>
</evidence>
<evidence type="ECO:0000256" key="3">
    <source>
        <dbReference type="ARBA" id="ARBA00022692"/>
    </source>
</evidence>
<keyword evidence="5 6" id="KW-0472">Membrane</keyword>
<feature type="transmembrane region" description="Helical" evidence="6">
    <location>
        <begin position="50"/>
        <end position="68"/>
    </location>
</feature>
<proteinExistence type="predicted"/>
<sequence>MKSWLLRVGAVGLSLAFVALICVVMGASPVDVAVSFWDGAFGTMDQTARVLSTLSPLLLCASGLLFTFRAGLYNLGVEGQLVAGAIAATGVAHFFPSGSPGWLVIGLALVGGMVAGALWGVLTGALHVFGRVNEIFAGLGMNFMAQGAAIYLIFGPWKRPGVASMAGTEPMDRSLWMETVGSTDASPTALILALLAALFTAVVIQRTYFGLRTRAVGQNLRAARVLGVPAVQQLLIVFAACGLFAGLAGALQVMAVFHRLIPNISSNLGYLALLVVMLASFDMRFVLPIAIFFSVLNVGSLRLPLTLGLESSLSGVLQGALALVVLLLPRQERSPKRDLGRAPAEQGRGA</sequence>
<dbReference type="RefSeq" id="WP_394837573.1">
    <property type="nucleotide sequence ID" value="NZ_CP089929.1"/>
</dbReference>
<feature type="transmembrane region" description="Helical" evidence="6">
    <location>
        <begin position="225"/>
        <end position="248"/>
    </location>
</feature>
<feature type="transmembrane region" description="Helical" evidence="6">
    <location>
        <begin position="101"/>
        <end position="123"/>
    </location>
</feature>
<name>A0ABZ2LFF7_9BACT</name>
<dbReference type="Proteomes" id="UP001374803">
    <property type="component" value="Chromosome"/>
</dbReference>
<evidence type="ECO:0000256" key="5">
    <source>
        <dbReference type="ARBA" id="ARBA00023136"/>
    </source>
</evidence>
<dbReference type="PANTHER" id="PTHR47089:SF1">
    <property type="entry name" value="GUANOSINE ABC TRANSPORTER PERMEASE PROTEIN NUPP"/>
    <property type="match status" value="1"/>
</dbReference>
<evidence type="ECO:0000256" key="2">
    <source>
        <dbReference type="ARBA" id="ARBA00022475"/>
    </source>
</evidence>
<keyword evidence="4 6" id="KW-1133">Transmembrane helix</keyword>
<dbReference type="CDD" id="cd06580">
    <property type="entry name" value="TM_PBP1_transp_TpRbsC_like"/>
    <property type="match status" value="1"/>
</dbReference>
<evidence type="ECO:0000256" key="1">
    <source>
        <dbReference type="ARBA" id="ARBA00004651"/>
    </source>
</evidence>
<dbReference type="EMBL" id="CP089983">
    <property type="protein sequence ID" value="WXB07905.1"/>
    <property type="molecule type" value="Genomic_DNA"/>
</dbReference>
<comment type="subcellular location">
    <subcellularLocation>
        <location evidence="1">Cell membrane</location>
        <topology evidence="1">Multi-pass membrane protein</topology>
    </subcellularLocation>
</comment>
<reference evidence="7" key="1">
    <citation type="submission" date="2021-12" db="EMBL/GenBank/DDBJ databases">
        <title>Discovery of the Pendulisporaceae a myxobacterial family with distinct sporulation behavior and unique specialized metabolism.</title>
        <authorList>
            <person name="Garcia R."/>
            <person name="Popoff A."/>
            <person name="Bader C.D."/>
            <person name="Loehr J."/>
            <person name="Walesch S."/>
            <person name="Walt C."/>
            <person name="Boldt J."/>
            <person name="Bunk B."/>
            <person name="Haeckl F.J.F.P.J."/>
            <person name="Gunesch A.P."/>
            <person name="Birkelbach J."/>
            <person name="Nuebel U."/>
            <person name="Pietschmann T."/>
            <person name="Bach T."/>
            <person name="Mueller R."/>
        </authorList>
    </citation>
    <scope>NUCLEOTIDE SEQUENCE</scope>
    <source>
        <strain evidence="7">MSr11367</strain>
    </source>
</reference>
<gene>
    <name evidence="7" type="ORF">LVJ94_11755</name>
</gene>
<feature type="transmembrane region" description="Helical" evidence="6">
    <location>
        <begin position="135"/>
        <end position="154"/>
    </location>
</feature>
<evidence type="ECO:0000313" key="8">
    <source>
        <dbReference type="Proteomes" id="UP001374803"/>
    </source>
</evidence>
<feature type="transmembrane region" description="Helical" evidence="6">
    <location>
        <begin position="75"/>
        <end position="95"/>
    </location>
</feature>
<dbReference type="PANTHER" id="PTHR47089">
    <property type="entry name" value="ABC TRANSPORTER, PERMEASE PROTEIN"/>
    <property type="match status" value="1"/>
</dbReference>
<feature type="transmembrane region" description="Helical" evidence="6">
    <location>
        <begin position="185"/>
        <end position="204"/>
    </location>
</feature>
<keyword evidence="3 6" id="KW-0812">Transmembrane</keyword>
<dbReference type="InterPro" id="IPR001851">
    <property type="entry name" value="ABC_transp_permease"/>
</dbReference>